<feature type="transmembrane region" description="Helical" evidence="1">
    <location>
        <begin position="100"/>
        <end position="124"/>
    </location>
</feature>
<keyword evidence="4" id="KW-1185">Reference proteome</keyword>
<dbReference type="InterPro" id="IPR037185">
    <property type="entry name" value="EmrE-like"/>
</dbReference>
<feature type="transmembrane region" description="Helical" evidence="1">
    <location>
        <begin position="281"/>
        <end position="299"/>
    </location>
</feature>
<keyword evidence="1" id="KW-0472">Membrane</keyword>
<evidence type="ECO:0000313" key="3">
    <source>
        <dbReference type="EMBL" id="TDR14653.1"/>
    </source>
</evidence>
<feature type="transmembrane region" description="Helical" evidence="1">
    <location>
        <begin position="256"/>
        <end position="275"/>
    </location>
</feature>
<dbReference type="GO" id="GO:0016020">
    <property type="term" value="C:membrane"/>
    <property type="evidence" value="ECO:0007669"/>
    <property type="project" value="InterPro"/>
</dbReference>
<gene>
    <name evidence="3" type="ORF">C8D91_2924</name>
</gene>
<feature type="transmembrane region" description="Helical" evidence="1">
    <location>
        <begin position="162"/>
        <end position="180"/>
    </location>
</feature>
<accession>A0A4R6XCI8</accession>
<reference evidence="3 4" key="1">
    <citation type="submission" date="2019-03" db="EMBL/GenBank/DDBJ databases">
        <title>Genomic Encyclopedia of Type Strains, Phase IV (KMG-IV): sequencing the most valuable type-strain genomes for metagenomic binning, comparative biology and taxonomic classification.</title>
        <authorList>
            <person name="Goeker M."/>
        </authorList>
    </citation>
    <scope>NUCLEOTIDE SEQUENCE [LARGE SCALE GENOMIC DNA]</scope>
    <source>
        <strain evidence="3 4">DSM 25488</strain>
    </source>
</reference>
<dbReference type="PANTHER" id="PTHR22911:SF102">
    <property type="entry name" value="MEMBRANE PROTEIN"/>
    <property type="match status" value="1"/>
</dbReference>
<evidence type="ECO:0000256" key="1">
    <source>
        <dbReference type="SAM" id="Phobius"/>
    </source>
</evidence>
<dbReference type="AlphaFoldDB" id="A0A4R6XCI8"/>
<comment type="caution">
    <text evidence="3">The sequence shown here is derived from an EMBL/GenBank/DDBJ whole genome shotgun (WGS) entry which is preliminary data.</text>
</comment>
<dbReference type="Proteomes" id="UP000295724">
    <property type="component" value="Unassembled WGS sequence"/>
</dbReference>
<dbReference type="InterPro" id="IPR000620">
    <property type="entry name" value="EamA_dom"/>
</dbReference>
<feature type="domain" description="EamA" evidence="2">
    <location>
        <begin position="161"/>
        <end position="298"/>
    </location>
</feature>
<organism evidence="3 4">
    <name type="scientific">Marinicella litoralis</name>
    <dbReference type="NCBI Taxonomy" id="644220"/>
    <lineage>
        <taxon>Bacteria</taxon>
        <taxon>Pseudomonadati</taxon>
        <taxon>Pseudomonadota</taxon>
        <taxon>Gammaproteobacteria</taxon>
        <taxon>Lysobacterales</taxon>
        <taxon>Marinicellaceae</taxon>
        <taxon>Marinicella</taxon>
    </lineage>
</organism>
<feature type="transmembrane region" description="Helical" evidence="1">
    <location>
        <begin position="131"/>
        <end position="150"/>
    </location>
</feature>
<dbReference type="PANTHER" id="PTHR22911">
    <property type="entry name" value="ACYL-MALONYL CONDENSING ENZYME-RELATED"/>
    <property type="match status" value="1"/>
</dbReference>
<keyword evidence="1" id="KW-0812">Transmembrane</keyword>
<dbReference type="OrthoDB" id="5625838at2"/>
<feature type="transmembrane region" description="Helical" evidence="1">
    <location>
        <begin position="225"/>
        <end position="244"/>
    </location>
</feature>
<feature type="transmembrane region" description="Helical" evidence="1">
    <location>
        <begin position="45"/>
        <end position="64"/>
    </location>
</feature>
<name>A0A4R6XCI8_9GAMM</name>
<feature type="domain" description="EamA" evidence="2">
    <location>
        <begin position="18"/>
        <end position="148"/>
    </location>
</feature>
<evidence type="ECO:0000313" key="4">
    <source>
        <dbReference type="Proteomes" id="UP000295724"/>
    </source>
</evidence>
<feature type="transmembrane region" description="Helical" evidence="1">
    <location>
        <begin position="76"/>
        <end position="94"/>
    </location>
</feature>
<feature type="transmembrane region" description="Helical" evidence="1">
    <location>
        <begin position="192"/>
        <end position="213"/>
    </location>
</feature>
<dbReference type="SUPFAM" id="SSF103481">
    <property type="entry name" value="Multidrug resistance efflux transporter EmrE"/>
    <property type="match status" value="2"/>
</dbReference>
<dbReference type="Pfam" id="PF00892">
    <property type="entry name" value="EamA"/>
    <property type="match status" value="2"/>
</dbReference>
<keyword evidence="1" id="KW-1133">Transmembrane helix</keyword>
<dbReference type="Gene3D" id="1.10.3730.20">
    <property type="match status" value="1"/>
</dbReference>
<protein>
    <submittedName>
        <fullName evidence="3">Drug/metabolite transporter (DMT)-like permease</fullName>
    </submittedName>
</protein>
<evidence type="ECO:0000259" key="2">
    <source>
        <dbReference type="Pfam" id="PF00892"/>
    </source>
</evidence>
<sequence>MNPSETNQSVNTQPSSQKAILTMLFAALIISSSSVWVKLADMGPSVIGFYRMLIGGMVLLLLCLIQGRRLWYNLKYVAWLLLGAIFFAADLWLWHRSIQYVGPGLATVLGNVQVFFMTLFGYWFLSEKISFKFFLGLSLTFCGLFLLVGLQWGELSNDYKLGVFYGIATAVAYTGFMLSLRHVQAQHHALSPMANLGVLSIMCAMILSVVVWYEAESFLIPDLMSWVSVLALGVFCQVIGWVLITKTMPSLPTSIVGLLLLLQPAMSMVWDVLFFSRPTGLRDVIGLCLVLCGIYLATLKRRKSKTRNV</sequence>
<dbReference type="EMBL" id="SNZB01000009">
    <property type="protein sequence ID" value="TDR14653.1"/>
    <property type="molecule type" value="Genomic_DNA"/>
</dbReference>
<feature type="transmembrane region" description="Helical" evidence="1">
    <location>
        <begin position="20"/>
        <end position="39"/>
    </location>
</feature>
<dbReference type="RefSeq" id="WP_099017477.1">
    <property type="nucleotide sequence ID" value="NZ_NIHB01000001.1"/>
</dbReference>
<proteinExistence type="predicted"/>